<feature type="domain" description="Glycosyltransferase subfamily 4-like N-terminal" evidence="2">
    <location>
        <begin position="33"/>
        <end position="187"/>
    </location>
</feature>
<evidence type="ECO:0000259" key="2">
    <source>
        <dbReference type="Pfam" id="PF13439"/>
    </source>
</evidence>
<evidence type="ECO:0000313" key="3">
    <source>
        <dbReference type="EMBL" id="SKA76592.1"/>
    </source>
</evidence>
<accession>A0A1T4WH26</accession>
<dbReference type="AlphaFoldDB" id="A0A1T4WH26"/>
<sequence>MKVAIVHEWFSGIGGSEKVVKVFHDIYPEAPVYVLIHDKHKMPEEYNNMDIRTSYLQKIPFANKIYQNLLPFMPGAVERYDLSEYDLVLSSSTCCAKGVITKSDTLHICYCHTPMRYGWDLYFDYLKGKNKFMQWIIASQMKNIRIWDRLSADKVDYFIANSNNVARRILKNYRRESRVIYPPVDTDFYTPSNKDDNFYLIVSRLVSYKKVDIAIEAFNKLGLPLIIIGRGPEYKKYKKLIKSNIKLLGHLSDSEVREYYRRCKAFIFPGEEDFGITPVEAQACGRPVIAYGKGGTLETIIEGKTGIFFYKQDAESLIEAIQKFEKSSDDFDKDFIRKYAEKFSVNRFKNEIISFIEEKIYEFKNL</sequence>
<dbReference type="Proteomes" id="UP000190105">
    <property type="component" value="Unassembled WGS sequence"/>
</dbReference>
<dbReference type="Gene3D" id="3.40.50.2000">
    <property type="entry name" value="Glycogen Phosphorylase B"/>
    <property type="match status" value="2"/>
</dbReference>
<dbReference type="InterPro" id="IPR028098">
    <property type="entry name" value="Glyco_trans_4-like_N"/>
</dbReference>
<organism evidence="3 4">
    <name type="scientific">Caloramator quimbayensis</name>
    <dbReference type="NCBI Taxonomy" id="1147123"/>
    <lineage>
        <taxon>Bacteria</taxon>
        <taxon>Bacillati</taxon>
        <taxon>Bacillota</taxon>
        <taxon>Clostridia</taxon>
        <taxon>Eubacteriales</taxon>
        <taxon>Clostridiaceae</taxon>
        <taxon>Caloramator</taxon>
    </lineage>
</organism>
<dbReference type="InterPro" id="IPR050194">
    <property type="entry name" value="Glycosyltransferase_grp1"/>
</dbReference>
<dbReference type="STRING" id="1147123.SAMN05443428_101223"/>
<gene>
    <name evidence="3" type="ORF">SAMN05443428_101223</name>
</gene>
<dbReference type="PANTHER" id="PTHR45947">
    <property type="entry name" value="SULFOQUINOVOSYL TRANSFERASE SQD2"/>
    <property type="match status" value="1"/>
</dbReference>
<reference evidence="4" key="1">
    <citation type="submission" date="2017-02" db="EMBL/GenBank/DDBJ databases">
        <authorList>
            <person name="Varghese N."/>
            <person name="Submissions S."/>
        </authorList>
    </citation>
    <scope>NUCLEOTIDE SEQUENCE [LARGE SCALE GENOMIC DNA]</scope>
    <source>
        <strain evidence="4">USBA 833</strain>
    </source>
</reference>
<dbReference type="OrthoDB" id="9801609at2"/>
<dbReference type="InterPro" id="IPR001296">
    <property type="entry name" value="Glyco_trans_1"/>
</dbReference>
<keyword evidence="4" id="KW-1185">Reference proteome</keyword>
<dbReference type="Pfam" id="PF00534">
    <property type="entry name" value="Glycos_transf_1"/>
    <property type="match status" value="1"/>
</dbReference>
<dbReference type="Pfam" id="PF13439">
    <property type="entry name" value="Glyco_transf_4"/>
    <property type="match status" value="1"/>
</dbReference>
<proteinExistence type="predicted"/>
<dbReference type="SUPFAM" id="SSF53756">
    <property type="entry name" value="UDP-Glycosyltransferase/glycogen phosphorylase"/>
    <property type="match status" value="1"/>
</dbReference>
<feature type="domain" description="Glycosyl transferase family 1" evidence="1">
    <location>
        <begin position="190"/>
        <end position="337"/>
    </location>
</feature>
<dbReference type="PANTHER" id="PTHR45947:SF3">
    <property type="entry name" value="SULFOQUINOVOSYL TRANSFERASE SQD2"/>
    <property type="match status" value="1"/>
</dbReference>
<evidence type="ECO:0000259" key="1">
    <source>
        <dbReference type="Pfam" id="PF00534"/>
    </source>
</evidence>
<dbReference type="EMBL" id="FUYH01000001">
    <property type="protein sequence ID" value="SKA76592.1"/>
    <property type="molecule type" value="Genomic_DNA"/>
</dbReference>
<protein>
    <submittedName>
        <fullName evidence="3">Glycosyltransferase involved in cell wall bisynthesis</fullName>
    </submittedName>
</protein>
<dbReference type="GO" id="GO:0016757">
    <property type="term" value="F:glycosyltransferase activity"/>
    <property type="evidence" value="ECO:0007669"/>
    <property type="project" value="InterPro"/>
</dbReference>
<keyword evidence="3" id="KW-0808">Transferase</keyword>
<evidence type="ECO:0000313" key="4">
    <source>
        <dbReference type="Proteomes" id="UP000190105"/>
    </source>
</evidence>
<name>A0A1T4WH26_9CLOT</name>
<dbReference type="RefSeq" id="WP_078695253.1">
    <property type="nucleotide sequence ID" value="NZ_FUYH01000001.1"/>
</dbReference>